<accession>A0A5M8FAU4</accession>
<protein>
    <submittedName>
        <fullName evidence="3">DUF2333 family protein</fullName>
    </submittedName>
</protein>
<dbReference type="Proteomes" id="UP000322981">
    <property type="component" value="Unassembled WGS sequence"/>
</dbReference>
<keyword evidence="2" id="KW-0812">Transmembrane</keyword>
<comment type="caution">
    <text evidence="3">The sequence shown here is derived from an EMBL/GenBank/DDBJ whole genome shotgun (WGS) entry which is preliminary data.</text>
</comment>
<proteinExistence type="predicted"/>
<organism evidence="3 4">
    <name type="scientific">Thiohalocapsa marina</name>
    <dbReference type="NCBI Taxonomy" id="424902"/>
    <lineage>
        <taxon>Bacteria</taxon>
        <taxon>Pseudomonadati</taxon>
        <taxon>Pseudomonadota</taxon>
        <taxon>Gammaproteobacteria</taxon>
        <taxon>Chromatiales</taxon>
        <taxon>Chromatiaceae</taxon>
        <taxon>Thiohalocapsa</taxon>
    </lineage>
</organism>
<keyword evidence="4" id="KW-1185">Reference proteome</keyword>
<dbReference type="OrthoDB" id="5821246at2"/>
<sequence>MHDSAAKSRTTTLPAQSSTLRRALSGGAPVQRRWLYGLLSAATAYLLISIGLLLWWCNQPPMFDVAERVARVTPPGQTPVTGTAVVATAIGIGSTLLDKPGGFLYNDRLPPGLFLDNCPSWECGVLMALRDLVQALRNDFTRAQSQSVEHLDLRRADLKLANDPDSWLFPAAEAEYRQALVALDRYLDQLARDALTVGRFQARADNLSAYLALVEKRLGNFSLRLSGTTTQPVPGSGDPGSGGRMTATRGAGVHAGEVAQLVEETPSNEIDNVFHCARGYSWALLHLIRAIEHDFTAVLADKGAVITLQQVTRDLQGAIKPLTSPFLLTGQGYGLLANHPLVLAASVSRTNAGIIDLRLLLEQG</sequence>
<name>A0A5M8FAU4_9GAMM</name>
<dbReference type="PIRSF" id="PIRSF029693">
    <property type="entry name" value="UCP029693"/>
    <property type="match status" value="1"/>
</dbReference>
<evidence type="ECO:0000313" key="3">
    <source>
        <dbReference type="EMBL" id="KAA6181847.1"/>
    </source>
</evidence>
<evidence type="ECO:0000256" key="2">
    <source>
        <dbReference type="SAM" id="Phobius"/>
    </source>
</evidence>
<dbReference type="EMBL" id="VWXX01000060">
    <property type="protein sequence ID" value="KAA6181847.1"/>
    <property type="molecule type" value="Genomic_DNA"/>
</dbReference>
<dbReference type="Pfam" id="PF10095">
    <property type="entry name" value="DUF2333"/>
    <property type="match status" value="1"/>
</dbReference>
<keyword evidence="2" id="KW-1133">Transmembrane helix</keyword>
<feature type="transmembrane region" description="Helical" evidence="2">
    <location>
        <begin position="34"/>
        <end position="56"/>
    </location>
</feature>
<feature type="region of interest" description="Disordered" evidence="1">
    <location>
        <begin position="1"/>
        <end position="20"/>
    </location>
</feature>
<evidence type="ECO:0000256" key="1">
    <source>
        <dbReference type="SAM" id="MobiDB-lite"/>
    </source>
</evidence>
<dbReference type="InterPro" id="IPR016936">
    <property type="entry name" value="UCP029693"/>
</dbReference>
<evidence type="ECO:0000313" key="4">
    <source>
        <dbReference type="Proteomes" id="UP000322981"/>
    </source>
</evidence>
<reference evidence="3 4" key="1">
    <citation type="submission" date="2019-09" db="EMBL/GenBank/DDBJ databases">
        <title>Whole-genome sequence of the purple sulfur bacterium Thiohalocapsa marina DSM 19078.</title>
        <authorList>
            <person name="Kyndt J.A."/>
            <person name="Meyer T.E."/>
        </authorList>
    </citation>
    <scope>NUCLEOTIDE SEQUENCE [LARGE SCALE GENOMIC DNA]</scope>
    <source>
        <strain evidence="3 4">DSM 19078</strain>
    </source>
</reference>
<keyword evidence="2" id="KW-0472">Membrane</keyword>
<gene>
    <name evidence="3" type="ORF">F2Q65_18770</name>
</gene>
<dbReference type="AlphaFoldDB" id="A0A5M8FAU4"/>
<feature type="compositionally biased region" description="Polar residues" evidence="1">
    <location>
        <begin position="7"/>
        <end position="20"/>
    </location>
</feature>